<keyword evidence="1" id="KW-0863">Zinc-finger</keyword>
<dbReference type="Gene3D" id="3.30.50.10">
    <property type="entry name" value="Erythroid Transcription Factor GATA-1, subunit A"/>
    <property type="match status" value="1"/>
</dbReference>
<feature type="domain" description="GATA-type" evidence="3">
    <location>
        <begin position="3"/>
        <end position="35"/>
    </location>
</feature>
<dbReference type="PANTHER" id="PTHR46855">
    <property type="entry name" value="OSJNBB0038F03.10 PROTEIN"/>
    <property type="match status" value="1"/>
</dbReference>
<dbReference type="AlphaFoldDB" id="A0A9W6EVY2"/>
<sequence length="209" mass="22282">MRGSNGGPCCHCGTSQTPCWRKGPPEKPTLCNACGSRYLVKGSLIGYFPGARRSSAVNASRSDVVSHQVVVTKGPRKGALPAAAAGGKRKSQDLNGYAGHVQRIYNEYEALEVLHYSLYCRGPASVGQGDDFGGVTASDSSAEAHHDEDCFRKESHYLDASSDEYQEPGQGTPLLHALGTTTATSIPGPQPAMFNRRPRKQLRPVACSC</sequence>
<evidence type="ECO:0000256" key="1">
    <source>
        <dbReference type="PROSITE-ProRule" id="PRU00094"/>
    </source>
</evidence>
<dbReference type="SUPFAM" id="SSF57716">
    <property type="entry name" value="Glucocorticoid receptor-like (DNA-binding domain)"/>
    <property type="match status" value="1"/>
</dbReference>
<dbReference type="InterPro" id="IPR013088">
    <property type="entry name" value="Znf_NHR/GATA"/>
</dbReference>
<dbReference type="CDD" id="cd00202">
    <property type="entry name" value="ZnF_GATA"/>
    <property type="match status" value="1"/>
</dbReference>
<dbReference type="InterPro" id="IPR044589">
    <property type="entry name" value="GATA26/27"/>
</dbReference>
<keyword evidence="1" id="KW-0862">Zinc</keyword>
<dbReference type="OrthoDB" id="549441at2759"/>
<keyword evidence="5" id="KW-1185">Reference proteome</keyword>
<reference evidence="4 5" key="1">
    <citation type="journal article" date="2023" name="Commun. Biol.">
        <title>Reorganization of the ancestral sex-determining regions during the evolution of trioecy in Pleodorina starrii.</title>
        <authorList>
            <person name="Takahashi K."/>
            <person name="Suzuki S."/>
            <person name="Kawai-Toyooka H."/>
            <person name="Yamamoto K."/>
            <person name="Hamaji T."/>
            <person name="Ootsuki R."/>
            <person name="Yamaguchi H."/>
            <person name="Kawachi M."/>
            <person name="Higashiyama T."/>
            <person name="Nozaki H."/>
        </authorList>
    </citation>
    <scope>NUCLEOTIDE SEQUENCE [LARGE SCALE GENOMIC DNA]</scope>
    <source>
        <strain evidence="4 5">NIES-4479</strain>
    </source>
</reference>
<protein>
    <recommendedName>
        <fullName evidence="3">GATA-type domain-containing protein</fullName>
    </recommendedName>
</protein>
<feature type="region of interest" description="Disordered" evidence="2">
    <location>
        <begin position="180"/>
        <end position="199"/>
    </location>
</feature>
<keyword evidence="1" id="KW-0479">Metal-binding</keyword>
<accession>A0A9W6EVY2</accession>
<dbReference type="PANTHER" id="PTHR46855:SF1">
    <property type="entry name" value="GATA TRANSCRIPTION FACTOR 26"/>
    <property type="match status" value="1"/>
</dbReference>
<dbReference type="GO" id="GO:0043565">
    <property type="term" value="F:sequence-specific DNA binding"/>
    <property type="evidence" value="ECO:0007669"/>
    <property type="project" value="InterPro"/>
</dbReference>
<gene>
    <name evidence="4" type="primary">PLEST010214</name>
    <name evidence="4" type="ORF">PLESTB_000006500</name>
</gene>
<proteinExistence type="predicted"/>
<evidence type="ECO:0000313" key="4">
    <source>
        <dbReference type="EMBL" id="GLC47607.1"/>
    </source>
</evidence>
<dbReference type="PROSITE" id="PS50114">
    <property type="entry name" value="GATA_ZN_FINGER_2"/>
    <property type="match status" value="1"/>
</dbReference>
<name>A0A9W6EVY2_9CHLO</name>
<comment type="caution">
    <text evidence="4">The sequence shown here is derived from an EMBL/GenBank/DDBJ whole genome shotgun (WGS) entry which is preliminary data.</text>
</comment>
<dbReference type="InterPro" id="IPR000679">
    <property type="entry name" value="Znf_GATA"/>
</dbReference>
<dbReference type="Pfam" id="PF00320">
    <property type="entry name" value="GATA"/>
    <property type="match status" value="1"/>
</dbReference>
<dbReference type="EMBL" id="BRXU01000001">
    <property type="protein sequence ID" value="GLC47607.1"/>
    <property type="molecule type" value="Genomic_DNA"/>
</dbReference>
<evidence type="ECO:0000256" key="2">
    <source>
        <dbReference type="SAM" id="MobiDB-lite"/>
    </source>
</evidence>
<dbReference type="PROSITE" id="PS00344">
    <property type="entry name" value="GATA_ZN_FINGER_1"/>
    <property type="match status" value="1"/>
</dbReference>
<dbReference type="SMART" id="SM00401">
    <property type="entry name" value="ZnF_GATA"/>
    <property type="match status" value="1"/>
</dbReference>
<organism evidence="4 5">
    <name type="scientific">Pleodorina starrii</name>
    <dbReference type="NCBI Taxonomy" id="330485"/>
    <lineage>
        <taxon>Eukaryota</taxon>
        <taxon>Viridiplantae</taxon>
        <taxon>Chlorophyta</taxon>
        <taxon>core chlorophytes</taxon>
        <taxon>Chlorophyceae</taxon>
        <taxon>CS clade</taxon>
        <taxon>Chlamydomonadales</taxon>
        <taxon>Volvocaceae</taxon>
        <taxon>Pleodorina</taxon>
    </lineage>
</organism>
<dbReference type="GO" id="GO:0008270">
    <property type="term" value="F:zinc ion binding"/>
    <property type="evidence" value="ECO:0007669"/>
    <property type="project" value="UniProtKB-KW"/>
</dbReference>
<evidence type="ECO:0000313" key="5">
    <source>
        <dbReference type="Proteomes" id="UP001165080"/>
    </source>
</evidence>
<dbReference type="Proteomes" id="UP001165080">
    <property type="component" value="Unassembled WGS sequence"/>
</dbReference>
<dbReference type="GO" id="GO:0006355">
    <property type="term" value="P:regulation of DNA-templated transcription"/>
    <property type="evidence" value="ECO:0007669"/>
    <property type="project" value="InterPro"/>
</dbReference>
<evidence type="ECO:0000259" key="3">
    <source>
        <dbReference type="PROSITE" id="PS50114"/>
    </source>
</evidence>